<dbReference type="FunFam" id="1.10.287.110:FF:000029">
    <property type="entry name" value="DnaJ homolog subfamily C member 10"/>
    <property type="match status" value="1"/>
</dbReference>
<dbReference type="InterPro" id="IPR052460">
    <property type="entry name" value="ER_disulfide_reductase"/>
</dbReference>
<dbReference type="PRINTS" id="PR00421">
    <property type="entry name" value="THIOREDOXIN"/>
</dbReference>
<evidence type="ECO:0000313" key="11">
    <source>
        <dbReference type="EMBL" id="EDO43758.1"/>
    </source>
</evidence>
<dbReference type="InterPro" id="IPR018253">
    <property type="entry name" value="DnaJ_domain_CS"/>
</dbReference>
<dbReference type="FunFam" id="3.40.30.10:FF:000087">
    <property type="entry name" value="DnaJ homolog subfamily C member 10"/>
    <property type="match status" value="1"/>
</dbReference>
<dbReference type="STRING" id="45351.A7RXE0"/>
<evidence type="ECO:0000259" key="9">
    <source>
        <dbReference type="PROSITE" id="PS50076"/>
    </source>
</evidence>
<dbReference type="KEGG" id="nve:5515714"/>
<dbReference type="SUPFAM" id="SSF46565">
    <property type="entry name" value="Chaperone J-domain"/>
    <property type="match status" value="1"/>
</dbReference>
<dbReference type="CDD" id="cd03004">
    <property type="entry name" value="PDI_a_ERdj5_C"/>
    <property type="match status" value="1"/>
</dbReference>
<evidence type="ECO:0000259" key="10">
    <source>
        <dbReference type="PROSITE" id="PS51352"/>
    </source>
</evidence>
<dbReference type="PROSITE" id="PS00636">
    <property type="entry name" value="DNAJ_1"/>
    <property type="match status" value="1"/>
</dbReference>
<gene>
    <name evidence="11" type="ORF">NEMVEDRAFT_v1g163820</name>
</gene>
<dbReference type="InParanoid" id="A7RXE0"/>
<dbReference type="Gene3D" id="1.10.287.110">
    <property type="entry name" value="DnaJ domain"/>
    <property type="match status" value="1"/>
</dbReference>
<dbReference type="OMA" id="APTWRKF"/>
<keyword evidence="8" id="KW-0732">Signal</keyword>
<dbReference type="GO" id="GO:0036498">
    <property type="term" value="P:IRE1-mediated unfolded protein response"/>
    <property type="evidence" value="ECO:0000318"/>
    <property type="project" value="GO_Central"/>
</dbReference>
<dbReference type="GO" id="GO:0005788">
    <property type="term" value="C:endoplasmic reticulum lumen"/>
    <property type="evidence" value="ECO:0000318"/>
    <property type="project" value="GO_Central"/>
</dbReference>
<sequence>MNCNVVFILFSTLLYSPIFCEDYYELFGISRDATSKEIRKAFKKLALRLHPDKNKDDPKAHDTFTRINKAYEVLKDDELRKKYDLYGEEGLKDNHFSNQYQSWNYFNEEFGLYDEDPEIITLSYSDFQMSVEGSEDIWFINYYSPFCSHCHDLAPTWREVARDLEGVVRFGAVNCQEDWGLCQRQGIRSYPSLVLYPTQHLYHGSRTTSALVKFILDEIDAKVHDLNQDDFDHETSSTELPWLIEFCDPHADCLNPESRIKLSAVLDNLVHIGVFDCSKNERICHDLDHVGEIVYFKAGEIKSGKGAVIHSLDTKEIIDNVLKLTSGPEDVDTTKFKKTLARLANGDEKGWLLLFEKGVLDNLEVKKLPAVLTDIRIGYVDCKKSSEICNEYHVRKYPVAALFKKAGFEWHYGRFTAHDIALFAKESVSSNVHALGPEDFPSSVTSPSRPFFVDFFAPWCPPCMRLLPEYRKAARSFVGKPVGFGTVDCTVHSQLCHQYNIRSYPTTILYNNSQPHQFIGHHNALDIIEFVENTLKPSVVQLSPETFESLVHNKKIGETWLVDFYAPWCGPCQELLPDWNKLAKRMEGETFLGSVDCVAHRNLCANQGIRSYPTIRLYSHTSRGGWDFVVHQGWRDVDSLHMWAYNYLPSIVSEVNSKNFFTDVLASEDAWVVDFYAPWCGPCMRFAPKYEQLAKMLKGKVRAAKVNCEQDYGLCSEANIHSYPTVRLYLGSTRQGMTQSINGDLQLNSQVPEELYNTIINAVKEDKGESLDSGERAGVSDNIDRGTGDDRDGTGGDRDGTGDEQGHGGREEDFLHEEEEFIHHDEELFGFEPDPRQTPVHDEF</sequence>
<evidence type="ECO:0000256" key="5">
    <source>
        <dbReference type="ARBA" id="ARBA00035002"/>
    </source>
</evidence>
<dbReference type="PROSITE" id="PS50076">
    <property type="entry name" value="DNAJ_2"/>
    <property type="match status" value="1"/>
</dbReference>
<dbReference type="PROSITE" id="PS00194">
    <property type="entry name" value="THIOREDOXIN_1"/>
    <property type="match status" value="1"/>
</dbReference>
<evidence type="ECO:0000256" key="3">
    <source>
        <dbReference type="ARBA" id="ARBA00020921"/>
    </source>
</evidence>
<evidence type="ECO:0000256" key="8">
    <source>
        <dbReference type="SAM" id="SignalP"/>
    </source>
</evidence>
<dbReference type="EMBL" id="DS469550">
    <property type="protein sequence ID" value="EDO43758.1"/>
    <property type="molecule type" value="Genomic_DNA"/>
</dbReference>
<dbReference type="CDD" id="cd06257">
    <property type="entry name" value="DnaJ"/>
    <property type="match status" value="1"/>
</dbReference>
<protein>
    <recommendedName>
        <fullName evidence="2">DnaJ homolog subfamily C member 10</fullName>
    </recommendedName>
    <alternativeName>
        <fullName evidence="3">DnaJ homolog subfamily C member 16</fullName>
    </alternativeName>
    <alternativeName>
        <fullName evidence="6">Endoplasmic reticulum DNA J domain-containing protein 8</fullName>
    </alternativeName>
</protein>
<dbReference type="InterPro" id="IPR036249">
    <property type="entry name" value="Thioredoxin-like_sf"/>
</dbReference>
<feature type="domain" description="Thioredoxin" evidence="10">
    <location>
        <begin position="537"/>
        <end position="640"/>
    </location>
</feature>
<dbReference type="Pfam" id="PF00085">
    <property type="entry name" value="Thioredoxin"/>
    <property type="match status" value="4"/>
</dbReference>
<name>A7RXE0_NEMVE</name>
<dbReference type="GO" id="GO:0016671">
    <property type="term" value="F:oxidoreductase activity, acting on a sulfur group of donors, disulfide as acceptor"/>
    <property type="evidence" value="ECO:0000318"/>
    <property type="project" value="GO_Central"/>
</dbReference>
<dbReference type="PRINTS" id="PR00625">
    <property type="entry name" value="JDOMAIN"/>
</dbReference>
<dbReference type="PANTHER" id="PTHR44340">
    <property type="entry name" value="DNAJ HOMOLOG SUBFAMILY C MEMBER 10"/>
    <property type="match status" value="1"/>
</dbReference>
<dbReference type="CDD" id="cd02961">
    <property type="entry name" value="PDI_a_family"/>
    <property type="match status" value="1"/>
</dbReference>
<dbReference type="AlphaFoldDB" id="A7RXE0"/>
<dbReference type="GO" id="GO:0015035">
    <property type="term" value="F:protein-disulfide reductase activity"/>
    <property type="evidence" value="ECO:0000318"/>
    <property type="project" value="GO_Central"/>
</dbReference>
<dbReference type="InterPro" id="IPR001623">
    <property type="entry name" value="DnaJ_domain"/>
</dbReference>
<organism evidence="11 12">
    <name type="scientific">Nematostella vectensis</name>
    <name type="common">Starlet sea anemone</name>
    <dbReference type="NCBI Taxonomy" id="45351"/>
    <lineage>
        <taxon>Eukaryota</taxon>
        <taxon>Metazoa</taxon>
        <taxon>Cnidaria</taxon>
        <taxon>Anthozoa</taxon>
        <taxon>Hexacorallia</taxon>
        <taxon>Actiniaria</taxon>
        <taxon>Edwardsiidae</taxon>
        <taxon>Nematostella</taxon>
    </lineage>
</organism>
<feature type="region of interest" description="Disordered" evidence="7">
    <location>
        <begin position="767"/>
        <end position="844"/>
    </location>
</feature>
<dbReference type="InterPro" id="IPR013766">
    <property type="entry name" value="Thioredoxin_domain"/>
</dbReference>
<evidence type="ECO:0000313" key="12">
    <source>
        <dbReference type="Proteomes" id="UP000001593"/>
    </source>
</evidence>
<evidence type="ECO:0000256" key="4">
    <source>
        <dbReference type="ARBA" id="ARBA00023006"/>
    </source>
</evidence>
<dbReference type="Proteomes" id="UP000001593">
    <property type="component" value="Unassembled WGS sequence"/>
</dbReference>
<dbReference type="SMART" id="SM00271">
    <property type="entry name" value="DnaJ"/>
    <property type="match status" value="1"/>
</dbReference>
<feature type="signal peptide" evidence="8">
    <location>
        <begin position="1"/>
        <end position="20"/>
    </location>
</feature>
<dbReference type="InterPro" id="IPR036869">
    <property type="entry name" value="J_dom_sf"/>
</dbReference>
<evidence type="ECO:0000256" key="2">
    <source>
        <dbReference type="ARBA" id="ARBA00020920"/>
    </source>
</evidence>
<proteinExistence type="predicted"/>
<dbReference type="HOGENOM" id="CLU_023279_0_0_1"/>
<feature type="domain" description="Thioredoxin" evidence="10">
    <location>
        <begin position="642"/>
        <end position="765"/>
    </location>
</feature>
<feature type="domain" description="J" evidence="9">
    <location>
        <begin position="22"/>
        <end position="87"/>
    </location>
</feature>
<feature type="domain" description="Thioredoxin" evidence="10">
    <location>
        <begin position="414"/>
        <end position="536"/>
    </location>
</feature>
<dbReference type="GO" id="GO:0005789">
    <property type="term" value="C:endoplasmic reticulum membrane"/>
    <property type="evidence" value="ECO:0007669"/>
    <property type="project" value="UniProtKB-SubCell"/>
</dbReference>
<dbReference type="OrthoDB" id="5810603at2759"/>
<comment type="subcellular location">
    <subcellularLocation>
        <location evidence="1">Endoplasmic reticulum membrane</location>
        <topology evidence="1">Single-pass type IV membrane protein</topology>
    </subcellularLocation>
</comment>
<dbReference type="PROSITE" id="PS51352">
    <property type="entry name" value="THIOREDOXIN_2"/>
    <property type="match status" value="4"/>
</dbReference>
<dbReference type="PhylomeDB" id="A7RXE0"/>
<feature type="compositionally biased region" description="Basic and acidic residues" evidence="7">
    <location>
        <begin position="821"/>
        <end position="844"/>
    </location>
</feature>
<keyword evidence="4" id="KW-0072">Autophagy</keyword>
<feature type="domain" description="Thioredoxin" evidence="10">
    <location>
        <begin position="101"/>
        <end position="221"/>
    </location>
</feature>
<feature type="compositionally biased region" description="Basic and acidic residues" evidence="7">
    <location>
        <begin position="782"/>
        <end position="813"/>
    </location>
</feature>
<dbReference type="InterPro" id="IPR017937">
    <property type="entry name" value="Thioredoxin_CS"/>
</dbReference>
<dbReference type="PANTHER" id="PTHR44340:SF1">
    <property type="entry name" value="DNAJ HOMOLOG SUBFAMILY C MEMBER 10"/>
    <property type="match status" value="1"/>
</dbReference>
<dbReference type="Pfam" id="PF00226">
    <property type="entry name" value="DnaJ"/>
    <property type="match status" value="1"/>
</dbReference>
<dbReference type="InterPro" id="IPR035674">
    <property type="entry name" value="ERdj5_TRX_C"/>
</dbReference>
<evidence type="ECO:0000256" key="7">
    <source>
        <dbReference type="SAM" id="MobiDB-lite"/>
    </source>
</evidence>
<evidence type="ECO:0000256" key="1">
    <source>
        <dbReference type="ARBA" id="ARBA00004163"/>
    </source>
</evidence>
<evidence type="ECO:0000256" key="6">
    <source>
        <dbReference type="ARBA" id="ARBA00035043"/>
    </source>
</evidence>
<dbReference type="Gene3D" id="3.40.30.10">
    <property type="entry name" value="Glutaredoxin"/>
    <property type="match status" value="6"/>
</dbReference>
<keyword evidence="12" id="KW-1185">Reference proteome</keyword>
<feature type="chain" id="PRO_5002713924" description="DnaJ homolog subfamily C member 10" evidence="8">
    <location>
        <begin position="21"/>
        <end position="844"/>
    </location>
</feature>
<comment type="function">
    <text evidence="5">Plays an important role in regulating the size of autophagosomes during the formation process.</text>
</comment>
<accession>A7RXE0</accession>
<dbReference type="eggNOG" id="KOG0191">
    <property type="taxonomic scope" value="Eukaryota"/>
</dbReference>
<dbReference type="eggNOG" id="KOG0713">
    <property type="taxonomic scope" value="Eukaryota"/>
</dbReference>
<dbReference type="SUPFAM" id="SSF52833">
    <property type="entry name" value="Thioredoxin-like"/>
    <property type="match status" value="6"/>
</dbReference>
<reference evidence="11 12" key="1">
    <citation type="journal article" date="2007" name="Science">
        <title>Sea anemone genome reveals ancestral eumetazoan gene repertoire and genomic organization.</title>
        <authorList>
            <person name="Putnam N.H."/>
            <person name="Srivastava M."/>
            <person name="Hellsten U."/>
            <person name="Dirks B."/>
            <person name="Chapman J."/>
            <person name="Salamov A."/>
            <person name="Terry A."/>
            <person name="Shapiro H."/>
            <person name="Lindquist E."/>
            <person name="Kapitonov V.V."/>
            <person name="Jurka J."/>
            <person name="Genikhovich G."/>
            <person name="Grigoriev I.V."/>
            <person name="Lucas S.M."/>
            <person name="Steele R.E."/>
            <person name="Finnerty J.R."/>
            <person name="Technau U."/>
            <person name="Martindale M.Q."/>
            <person name="Rokhsar D.S."/>
        </authorList>
    </citation>
    <scope>NUCLEOTIDE SEQUENCE [LARGE SCALE GENOMIC DNA]</scope>
    <source>
        <strain evidence="12">CH2 X CH6</strain>
    </source>
</reference>
<dbReference type="GO" id="GO:0006914">
    <property type="term" value="P:autophagy"/>
    <property type="evidence" value="ECO:0007669"/>
    <property type="project" value="UniProtKB-KW"/>
</dbReference>
<dbReference type="GO" id="GO:0051787">
    <property type="term" value="F:misfolded protein binding"/>
    <property type="evidence" value="ECO:0000318"/>
    <property type="project" value="GO_Central"/>
</dbReference>